<dbReference type="AlphaFoldDB" id="A7TDZ6"/>
<comment type="subunit">
    <text evidence="4">Component of the Mediator complex.</text>
</comment>
<dbReference type="GeneID" id="5547980"/>
<dbReference type="GO" id="GO:0006357">
    <property type="term" value="P:regulation of transcription by RNA polymerase II"/>
    <property type="evidence" value="ECO:0007669"/>
    <property type="project" value="InterPro"/>
</dbReference>
<organism evidence="6">
    <name type="scientific">Vanderwaltozyma polyspora (strain ATCC 22028 / DSM 70294 / BCRC 21397 / CBS 2163 / NBRC 10782 / NRRL Y-8283 / UCD 57-17)</name>
    <name type="common">Kluyveromyces polysporus</name>
    <dbReference type="NCBI Taxonomy" id="436907"/>
    <lineage>
        <taxon>Eukaryota</taxon>
        <taxon>Fungi</taxon>
        <taxon>Dikarya</taxon>
        <taxon>Ascomycota</taxon>
        <taxon>Saccharomycotina</taxon>
        <taxon>Saccharomycetes</taxon>
        <taxon>Saccharomycetales</taxon>
        <taxon>Saccharomycetaceae</taxon>
        <taxon>Vanderwaltozyma</taxon>
    </lineage>
</organism>
<evidence type="ECO:0000256" key="2">
    <source>
        <dbReference type="ARBA" id="ARBA00008186"/>
    </source>
</evidence>
<keyword evidence="4" id="KW-0010">Activator</keyword>
<comment type="function">
    <text evidence="4">Component of the Mediator complex, a coactivator involved in the regulated transcription of nearly all RNA polymerase II-dependent genes. Mediator functions as a bridge to convey information from gene-specific regulatory proteins to the basal RNA polymerase II transcription machinery. Mediator is recruited to promoters by direct interactions with regulatory proteins and serves as a scaffold for the assembly of a functional pre-initiation complex with RNA polymerase II and the general transcription factors.</text>
</comment>
<keyword evidence="4" id="KW-0805">Transcription regulation</keyword>
<dbReference type="EMBL" id="DS480378">
    <property type="protein sequence ID" value="EDO19616.1"/>
    <property type="molecule type" value="Genomic_DNA"/>
</dbReference>
<evidence type="ECO:0000313" key="6">
    <source>
        <dbReference type="Proteomes" id="UP000000267"/>
    </source>
</evidence>
<gene>
    <name evidence="4" type="primary">MED11</name>
    <name evidence="5" type="ORF">Kpol_1018p155</name>
</gene>
<name>A7TDZ6_VANPO</name>
<dbReference type="STRING" id="436907.A7TDZ6"/>
<proteinExistence type="inferred from homology"/>
<dbReference type="OrthoDB" id="5418434at2759"/>
<reference evidence="5 6" key="1">
    <citation type="journal article" date="2007" name="Proc. Natl. Acad. Sci. U.S.A.">
        <title>Independent sorting-out of thousands of duplicated gene pairs in two yeast species descended from a whole-genome duplication.</title>
        <authorList>
            <person name="Scannell D.R."/>
            <person name="Frank A.C."/>
            <person name="Conant G.C."/>
            <person name="Byrne K.P."/>
            <person name="Woolfit M."/>
            <person name="Wolfe K.H."/>
        </authorList>
    </citation>
    <scope>NUCLEOTIDE SEQUENCE [LARGE SCALE GENOMIC DNA]</scope>
    <source>
        <strain evidence="6">ATCC 22028 / DSM 70294 / BCRC 21397 / CBS 2163 / NBRC 10782 / NRRL Y-8283 / UCD 57-17</strain>
    </source>
</reference>
<comment type="similarity">
    <text evidence="2 4">Belongs to the Mediator complex subunit 11 family.</text>
</comment>
<evidence type="ECO:0000256" key="4">
    <source>
        <dbReference type="RuleBase" id="RU364147"/>
    </source>
</evidence>
<dbReference type="FunCoup" id="A7TDZ6">
    <property type="interactions" value="143"/>
</dbReference>
<evidence type="ECO:0000313" key="5">
    <source>
        <dbReference type="EMBL" id="EDO19616.1"/>
    </source>
</evidence>
<evidence type="ECO:0000256" key="3">
    <source>
        <dbReference type="ARBA" id="ARBA00023242"/>
    </source>
</evidence>
<dbReference type="HOGENOM" id="CLU_121031_1_0_1"/>
<dbReference type="OMA" id="IMDDNIG"/>
<dbReference type="Proteomes" id="UP000000267">
    <property type="component" value="Unassembled WGS sequence"/>
</dbReference>
<dbReference type="KEGG" id="vpo:Kpol_1018p155"/>
<keyword evidence="6" id="KW-1185">Reference proteome</keyword>
<dbReference type="PhylomeDB" id="A7TDZ6"/>
<dbReference type="GO" id="GO:0016592">
    <property type="term" value="C:mediator complex"/>
    <property type="evidence" value="ECO:0007669"/>
    <property type="project" value="InterPro"/>
</dbReference>
<dbReference type="RefSeq" id="XP_001647474.1">
    <property type="nucleotide sequence ID" value="XM_001647424.1"/>
</dbReference>
<keyword evidence="4" id="KW-0804">Transcription</keyword>
<keyword evidence="3 4" id="KW-0539">Nucleus</keyword>
<dbReference type="GO" id="GO:0003712">
    <property type="term" value="F:transcription coregulator activity"/>
    <property type="evidence" value="ECO:0007669"/>
    <property type="project" value="InterPro"/>
</dbReference>
<dbReference type="InterPro" id="IPR019404">
    <property type="entry name" value="Mediator_Med11"/>
</dbReference>
<dbReference type="Gene3D" id="1.10.287.3490">
    <property type="match status" value="1"/>
</dbReference>
<comment type="subcellular location">
    <subcellularLocation>
        <location evidence="1 4">Nucleus</location>
    </subcellularLocation>
</comment>
<evidence type="ECO:0000256" key="1">
    <source>
        <dbReference type="ARBA" id="ARBA00004123"/>
    </source>
</evidence>
<accession>A7TDZ6</accession>
<protein>
    <recommendedName>
        <fullName evidence="4">Mediator of RNA polymerase II transcription subunit 11</fullName>
    </recommendedName>
    <alternativeName>
        <fullName evidence="4">Mediator complex subunit 11</fullName>
    </alternativeName>
</protein>
<dbReference type="eggNOG" id="ENOG502S3YW">
    <property type="taxonomic scope" value="Eukaryota"/>
</dbReference>
<dbReference type="Pfam" id="PF10280">
    <property type="entry name" value="Med11"/>
    <property type="match status" value="1"/>
</dbReference>
<sequence>MLPEYVQERLESLNEIDLKLCSLLQETSQIVNSYSELKRGNSTVKPQFEEHLKEFYLNLDVATTNLRKEIQLLDENIGTRLLPINVNKKALGQDTDVLVEQISLLKDILNDKKED</sequence>
<dbReference type="InParanoid" id="A7TDZ6"/>